<sequence>MGSMARQKDTHIVFASTPFYGHVRPLRSLAKTLAGLGHPITFICGNTYKSSLNAINGVEFVGLEGKADFDPDRLLDYFPERFHHAKETVAVTHDIEFIFFGCMNDQHNALQNVLNSQDLASQRVVVISDACFTGTLPMLLGSPQARRVPCVGVANFPLFVLSKNAPPFGSGLIDQGLDKNAEMNAAALQSFSGVSTKIEEMLRTYECTGQLPTEFPPGLMEMMQDRLLQLCIPALELPRSDLPEHPLPQWWRSFVADDNTSWPLIALTQGTMPTVDPNELILPTINACKDLPVRLVVCAVHASLPASFTLPANVRWAEWIPFEDLFKHTSLVISNGGYGGINQALTYGIPMIIAGRSGDKLETTLRAELTKAAINLGTQSPSTEQIKDAVEKILEDKWYKSNALELKSVYAQCDAVGSFIQVIDDLVAEFYGKCQ</sequence>
<protein>
    <submittedName>
        <fullName evidence="1">Uncharacterized protein</fullName>
    </submittedName>
</protein>
<proteinExistence type="predicted"/>
<reference evidence="1" key="1">
    <citation type="submission" date="2023-07" db="EMBL/GenBank/DDBJ databases">
        <title>Black Yeasts Isolated from many extreme environments.</title>
        <authorList>
            <person name="Coleine C."/>
            <person name="Stajich J.E."/>
            <person name="Selbmann L."/>
        </authorList>
    </citation>
    <scope>NUCLEOTIDE SEQUENCE</scope>
    <source>
        <strain evidence="1">CCFEE 5714</strain>
    </source>
</reference>
<organism evidence="1 2">
    <name type="scientific">Vermiconidia calcicola</name>
    <dbReference type="NCBI Taxonomy" id="1690605"/>
    <lineage>
        <taxon>Eukaryota</taxon>
        <taxon>Fungi</taxon>
        <taxon>Dikarya</taxon>
        <taxon>Ascomycota</taxon>
        <taxon>Pezizomycotina</taxon>
        <taxon>Dothideomycetes</taxon>
        <taxon>Dothideomycetidae</taxon>
        <taxon>Mycosphaerellales</taxon>
        <taxon>Extremaceae</taxon>
        <taxon>Vermiconidia</taxon>
    </lineage>
</organism>
<dbReference type="EMBL" id="JAUTXU010000001">
    <property type="protein sequence ID" value="KAK3726073.1"/>
    <property type="molecule type" value="Genomic_DNA"/>
</dbReference>
<keyword evidence="2" id="KW-1185">Reference proteome</keyword>
<comment type="caution">
    <text evidence="1">The sequence shown here is derived from an EMBL/GenBank/DDBJ whole genome shotgun (WGS) entry which is preliminary data.</text>
</comment>
<name>A0ACC3P0T5_9PEZI</name>
<gene>
    <name evidence="1" type="ORF">LTR37_000221</name>
</gene>
<evidence type="ECO:0000313" key="2">
    <source>
        <dbReference type="Proteomes" id="UP001281147"/>
    </source>
</evidence>
<accession>A0ACC3P0T5</accession>
<evidence type="ECO:0000313" key="1">
    <source>
        <dbReference type="EMBL" id="KAK3726073.1"/>
    </source>
</evidence>
<dbReference type="Proteomes" id="UP001281147">
    <property type="component" value="Unassembled WGS sequence"/>
</dbReference>